<evidence type="ECO:0008006" key="4">
    <source>
        <dbReference type="Google" id="ProtNLM"/>
    </source>
</evidence>
<organism evidence="2 3">
    <name type="scientific">Flavobacterium luteum</name>
    <dbReference type="NCBI Taxonomy" id="2026654"/>
    <lineage>
        <taxon>Bacteria</taxon>
        <taxon>Pseudomonadati</taxon>
        <taxon>Bacteroidota</taxon>
        <taxon>Flavobacteriia</taxon>
        <taxon>Flavobacteriales</taxon>
        <taxon>Flavobacteriaceae</taxon>
        <taxon>Flavobacterium</taxon>
    </lineage>
</organism>
<comment type="caution">
    <text evidence="2">The sequence shown here is derived from an EMBL/GenBank/DDBJ whole genome shotgun (WGS) entry which is preliminary data.</text>
</comment>
<dbReference type="OrthoDB" id="982449at2"/>
<protein>
    <recommendedName>
        <fullName evidence="4">DUF4468 domain-containing protein</fullName>
    </recommendedName>
</protein>
<dbReference type="AlphaFoldDB" id="A0A7J5ABT0"/>
<sequence>MKTKLILLLLLCSFTSFSQTIEKLRVATKKIYDANYTMDFDTIVNLTYPKIVETLGGKNAMLNKLDSDYQNEEFRMRLELVTPVFQYSEIKKIEGKTFCVITYKNPIRYFFENKLDSDAAINKANWLTENSSTKEVFFEPKRNSINVKRISKLVAIADETTSKEWKFFNFDDSSQREIFKTLFIENTKKELGF</sequence>
<evidence type="ECO:0000313" key="3">
    <source>
        <dbReference type="Proteomes" id="UP000490922"/>
    </source>
</evidence>
<keyword evidence="3" id="KW-1185">Reference proteome</keyword>
<keyword evidence="1" id="KW-0732">Signal</keyword>
<dbReference type="EMBL" id="WAEM01000006">
    <property type="protein sequence ID" value="KAB1155016.1"/>
    <property type="molecule type" value="Genomic_DNA"/>
</dbReference>
<proteinExistence type="predicted"/>
<feature type="signal peptide" evidence="1">
    <location>
        <begin position="1"/>
        <end position="18"/>
    </location>
</feature>
<evidence type="ECO:0000256" key="1">
    <source>
        <dbReference type="SAM" id="SignalP"/>
    </source>
</evidence>
<gene>
    <name evidence="2" type="ORF">F6464_11375</name>
</gene>
<accession>A0A7J5ABT0</accession>
<dbReference type="RefSeq" id="WP_151107954.1">
    <property type="nucleotide sequence ID" value="NZ_WAEM01000006.1"/>
</dbReference>
<reference evidence="2 3" key="1">
    <citation type="submission" date="2019-09" db="EMBL/GenBank/DDBJ databases">
        <title>Flavobacterium sp. nov., isolated from glacier ice.</title>
        <authorList>
            <person name="Liu Q."/>
        </authorList>
    </citation>
    <scope>NUCLEOTIDE SEQUENCE [LARGE SCALE GENOMIC DNA]</scope>
    <source>
        <strain evidence="2 3">NBRC 112527</strain>
    </source>
</reference>
<dbReference type="Proteomes" id="UP000490922">
    <property type="component" value="Unassembled WGS sequence"/>
</dbReference>
<name>A0A7J5ABT0_9FLAO</name>
<feature type="chain" id="PRO_5029595197" description="DUF4468 domain-containing protein" evidence="1">
    <location>
        <begin position="19"/>
        <end position="193"/>
    </location>
</feature>
<evidence type="ECO:0000313" key="2">
    <source>
        <dbReference type="EMBL" id="KAB1155016.1"/>
    </source>
</evidence>